<dbReference type="OMA" id="IEACVTW"/>
<evidence type="ECO:0000313" key="3">
    <source>
        <dbReference type="Proteomes" id="UP000594220"/>
    </source>
</evidence>
<dbReference type="GeneTree" id="ENSGT00910000148102"/>
<protein>
    <recommendedName>
        <fullName evidence="1">DNA polymerase theta-like helix-turn-helix domain-containing protein</fullName>
    </recommendedName>
</protein>
<evidence type="ECO:0000259" key="1">
    <source>
        <dbReference type="Pfam" id="PF20470"/>
    </source>
</evidence>
<dbReference type="Proteomes" id="UP000594220">
    <property type="component" value="Unplaced"/>
</dbReference>
<dbReference type="AlphaFoldDB" id="A0A7M4DZW9"/>
<accession>A0A7M4DZW9</accession>
<dbReference type="Ensembl" id="ENSCPRT00005002575.1">
    <property type="protein sequence ID" value="ENSCPRP00005002197.1"/>
    <property type="gene ID" value="ENSCPRG00005001623.1"/>
</dbReference>
<dbReference type="Pfam" id="PF20470">
    <property type="entry name" value="HTH_61"/>
    <property type="match status" value="1"/>
</dbReference>
<keyword evidence="3" id="KW-1185">Reference proteome</keyword>
<name>A0A7M4DZW9_CROPO</name>
<reference evidence="2" key="2">
    <citation type="submission" date="2025-09" db="UniProtKB">
        <authorList>
            <consortium name="Ensembl"/>
        </authorList>
    </citation>
    <scope>IDENTIFICATION</scope>
</reference>
<dbReference type="InterPro" id="IPR046931">
    <property type="entry name" value="HTH_61"/>
</dbReference>
<organism evidence="2 3">
    <name type="scientific">Crocodylus porosus</name>
    <name type="common">Saltwater crocodile</name>
    <name type="synonym">Estuarine crocodile</name>
    <dbReference type="NCBI Taxonomy" id="8502"/>
    <lineage>
        <taxon>Eukaryota</taxon>
        <taxon>Metazoa</taxon>
        <taxon>Chordata</taxon>
        <taxon>Craniata</taxon>
        <taxon>Vertebrata</taxon>
        <taxon>Euteleostomi</taxon>
        <taxon>Archelosauria</taxon>
        <taxon>Archosauria</taxon>
        <taxon>Crocodylia</taxon>
        <taxon>Longirostres</taxon>
        <taxon>Crocodylidae</taxon>
        <taxon>Crocodylus</taxon>
    </lineage>
</organism>
<reference evidence="2" key="1">
    <citation type="submission" date="2025-08" db="UniProtKB">
        <authorList>
            <consortium name="Ensembl"/>
        </authorList>
    </citation>
    <scope>IDENTIFICATION</scope>
</reference>
<sequence length="93" mass="9837">MSTSERSKWWFCIPKPIIVGGVASTPDDVRTYASCTLLVASLKDNEQGSEKNEDGVQNGAIEACVTWLLQNEFIQVSGPSGGVKGKAGCSCAL</sequence>
<feature type="domain" description="DNA polymerase theta-like helix-turn-helix" evidence="1">
    <location>
        <begin position="17"/>
        <end position="75"/>
    </location>
</feature>
<evidence type="ECO:0000313" key="2">
    <source>
        <dbReference type="Ensembl" id="ENSCPRP00005002197.1"/>
    </source>
</evidence>
<proteinExistence type="predicted"/>